<evidence type="ECO:0000313" key="2">
    <source>
        <dbReference type="Proteomes" id="UP000037035"/>
    </source>
</evidence>
<dbReference type="VEuPathDB" id="FungiDB:VP01_3000g3"/>
<keyword evidence="2" id="KW-1185">Reference proteome</keyword>
<dbReference type="Proteomes" id="UP000037035">
    <property type="component" value="Unassembled WGS sequence"/>
</dbReference>
<organism evidence="1 2">
    <name type="scientific">Puccinia sorghi</name>
    <dbReference type="NCBI Taxonomy" id="27349"/>
    <lineage>
        <taxon>Eukaryota</taxon>
        <taxon>Fungi</taxon>
        <taxon>Dikarya</taxon>
        <taxon>Basidiomycota</taxon>
        <taxon>Pucciniomycotina</taxon>
        <taxon>Pucciniomycetes</taxon>
        <taxon>Pucciniales</taxon>
        <taxon>Pucciniaceae</taxon>
        <taxon>Puccinia</taxon>
    </lineage>
</organism>
<gene>
    <name evidence="1" type="ORF">VP01_3000g3</name>
</gene>
<proteinExistence type="predicted"/>
<sequence>MKFKQIGHNILLPQPKHIENVHEELGLTQCKPLQTPPKPNIKLAEALDDDHALFKKENVNYRSEIGLVNYVAGYTQADISFSVSNLAQFSVKPGMQLWHKVKRV</sequence>
<accession>A0A0L6V0E2</accession>
<dbReference type="OrthoDB" id="1922643at2759"/>
<reference evidence="1 2" key="1">
    <citation type="submission" date="2015-08" db="EMBL/GenBank/DDBJ databases">
        <title>Next Generation Sequencing and Analysis of the Genome of Puccinia sorghi L Schw, the Causal Agent of Maize Common Rust.</title>
        <authorList>
            <person name="Rochi L."/>
            <person name="Burguener G."/>
            <person name="Darino M."/>
            <person name="Turjanski A."/>
            <person name="Kreff E."/>
            <person name="Dieguez M.J."/>
            <person name="Sacco F."/>
        </authorList>
    </citation>
    <scope>NUCLEOTIDE SEQUENCE [LARGE SCALE GENOMIC DNA]</scope>
    <source>
        <strain evidence="1 2">RO10H11247</strain>
    </source>
</reference>
<dbReference type="AlphaFoldDB" id="A0A0L6V0E2"/>
<protein>
    <submittedName>
        <fullName evidence="1">Uncharacterized protein</fullName>
    </submittedName>
</protein>
<name>A0A0L6V0E2_9BASI</name>
<dbReference type="EMBL" id="LAVV01007948">
    <property type="protein sequence ID" value="KNZ54231.1"/>
    <property type="molecule type" value="Genomic_DNA"/>
</dbReference>
<comment type="caution">
    <text evidence="1">The sequence shown here is derived from an EMBL/GenBank/DDBJ whole genome shotgun (WGS) entry which is preliminary data.</text>
</comment>
<evidence type="ECO:0000313" key="1">
    <source>
        <dbReference type="EMBL" id="KNZ54231.1"/>
    </source>
</evidence>